<accession>A0A9P1J1C3</accession>
<dbReference type="PROSITE" id="PS50068">
    <property type="entry name" value="LDLRA_2"/>
    <property type="match status" value="1"/>
</dbReference>
<dbReference type="InterPro" id="IPR023415">
    <property type="entry name" value="LDLR_class-A_CS"/>
</dbReference>
<dbReference type="InterPro" id="IPR002172">
    <property type="entry name" value="LDrepeatLR_classA_rpt"/>
</dbReference>
<sequence length="104" mass="11768">MRASICLVVIFLIINAQAHISDKKPIMGADELRLARECRVDKDGKQSVACPRTYETICIRYEDLCNNIPDCPDGADEDRIYCLMHNLRAIEISELDAKVEELKG</sequence>
<evidence type="ECO:0000256" key="1">
    <source>
        <dbReference type="ARBA" id="ARBA00023157"/>
    </source>
</evidence>
<dbReference type="Gene3D" id="4.10.400.10">
    <property type="entry name" value="Low-density Lipoprotein Receptor"/>
    <property type="match status" value="1"/>
</dbReference>
<comment type="caution">
    <text evidence="2">Lacks conserved residue(s) required for the propagation of feature annotation.</text>
</comment>
<evidence type="ECO:0000313" key="5">
    <source>
        <dbReference type="Proteomes" id="UP001152747"/>
    </source>
</evidence>
<evidence type="ECO:0000313" key="4">
    <source>
        <dbReference type="EMBL" id="CAI5455088.1"/>
    </source>
</evidence>
<dbReference type="GO" id="GO:0043195">
    <property type="term" value="C:terminal bouton"/>
    <property type="evidence" value="ECO:0007669"/>
    <property type="project" value="TreeGrafter"/>
</dbReference>
<organism evidence="4 5">
    <name type="scientific">Caenorhabditis angaria</name>
    <dbReference type="NCBI Taxonomy" id="860376"/>
    <lineage>
        <taxon>Eukaryota</taxon>
        <taxon>Metazoa</taxon>
        <taxon>Ecdysozoa</taxon>
        <taxon>Nematoda</taxon>
        <taxon>Chromadorea</taxon>
        <taxon>Rhabditida</taxon>
        <taxon>Rhabditina</taxon>
        <taxon>Rhabditomorpha</taxon>
        <taxon>Rhabditoidea</taxon>
        <taxon>Rhabditidae</taxon>
        <taxon>Peloderinae</taxon>
        <taxon>Caenorhabditis</taxon>
    </lineage>
</organism>
<dbReference type="EMBL" id="CANHGI010000006">
    <property type="protein sequence ID" value="CAI5455088.1"/>
    <property type="molecule type" value="Genomic_DNA"/>
</dbReference>
<protein>
    <submittedName>
        <fullName evidence="4">Uncharacterized protein</fullName>
    </submittedName>
</protein>
<dbReference type="PROSITE" id="PS01209">
    <property type="entry name" value="LDLRA_1"/>
    <property type="match status" value="1"/>
</dbReference>
<dbReference type="SUPFAM" id="SSF57424">
    <property type="entry name" value="LDL receptor-like module"/>
    <property type="match status" value="1"/>
</dbReference>
<dbReference type="PANTHER" id="PTHR21105:SF0">
    <property type="entry name" value="GH16255P"/>
    <property type="match status" value="1"/>
</dbReference>
<dbReference type="PANTHER" id="PTHR21105">
    <property type="entry name" value="GH16255P"/>
    <property type="match status" value="1"/>
</dbReference>
<keyword evidence="1" id="KW-1015">Disulfide bond</keyword>
<keyword evidence="3" id="KW-0732">Signal</keyword>
<dbReference type="GO" id="GO:0030297">
    <property type="term" value="F:transmembrane receptor protein tyrosine kinase activator activity"/>
    <property type="evidence" value="ECO:0007669"/>
    <property type="project" value="TreeGrafter"/>
</dbReference>
<feature type="chain" id="PRO_5040477371" evidence="3">
    <location>
        <begin position="19"/>
        <end position="104"/>
    </location>
</feature>
<feature type="signal peptide" evidence="3">
    <location>
        <begin position="1"/>
        <end position="18"/>
    </location>
</feature>
<comment type="caution">
    <text evidence="4">The sequence shown here is derived from an EMBL/GenBank/DDBJ whole genome shotgun (WGS) entry which is preliminary data.</text>
</comment>
<gene>
    <name evidence="4" type="ORF">CAMP_LOCUS17725</name>
</gene>
<keyword evidence="5" id="KW-1185">Reference proteome</keyword>
<evidence type="ECO:0000256" key="2">
    <source>
        <dbReference type="PROSITE-ProRule" id="PRU00124"/>
    </source>
</evidence>
<dbReference type="OrthoDB" id="5870811at2759"/>
<dbReference type="Proteomes" id="UP001152747">
    <property type="component" value="Unassembled WGS sequence"/>
</dbReference>
<evidence type="ECO:0000256" key="3">
    <source>
        <dbReference type="SAM" id="SignalP"/>
    </source>
</evidence>
<name>A0A9P1J1C3_9PELO</name>
<dbReference type="AlphaFoldDB" id="A0A9P1J1C3"/>
<dbReference type="GO" id="GO:0043410">
    <property type="term" value="P:positive regulation of MAPK cascade"/>
    <property type="evidence" value="ECO:0007669"/>
    <property type="project" value="TreeGrafter"/>
</dbReference>
<proteinExistence type="predicted"/>
<dbReference type="InterPro" id="IPR036055">
    <property type="entry name" value="LDL_receptor-like_sf"/>
</dbReference>
<reference evidence="4" key="1">
    <citation type="submission" date="2022-11" db="EMBL/GenBank/DDBJ databases">
        <authorList>
            <person name="Kikuchi T."/>
        </authorList>
    </citation>
    <scope>NUCLEOTIDE SEQUENCE</scope>
    <source>
        <strain evidence="4">PS1010</strain>
    </source>
</reference>